<name>A0ABU6Z9U9_9FABA</name>
<reference evidence="2 3" key="1">
    <citation type="journal article" date="2023" name="Plants (Basel)">
        <title>Bridging the Gap: Combining Genomics and Transcriptomics Approaches to Understand Stylosanthes scabra, an Orphan Legume from the Brazilian Caatinga.</title>
        <authorList>
            <person name="Ferreira-Neto J.R.C."/>
            <person name="da Silva M.D."/>
            <person name="Binneck E."/>
            <person name="de Melo N.F."/>
            <person name="da Silva R.H."/>
            <person name="de Melo A.L.T.M."/>
            <person name="Pandolfi V."/>
            <person name="Bustamante F.O."/>
            <person name="Brasileiro-Vidal A.C."/>
            <person name="Benko-Iseppon A.M."/>
        </authorList>
    </citation>
    <scope>NUCLEOTIDE SEQUENCE [LARGE SCALE GENOMIC DNA]</scope>
    <source>
        <tissue evidence="2">Leaves</tissue>
    </source>
</reference>
<dbReference type="SUPFAM" id="SSF81383">
    <property type="entry name" value="F-box domain"/>
    <property type="match status" value="1"/>
</dbReference>
<proteinExistence type="predicted"/>
<dbReference type="InterPro" id="IPR001810">
    <property type="entry name" value="F-box_dom"/>
</dbReference>
<evidence type="ECO:0000313" key="3">
    <source>
        <dbReference type="Proteomes" id="UP001341840"/>
    </source>
</evidence>
<dbReference type="Pfam" id="PF12937">
    <property type="entry name" value="F-box-like"/>
    <property type="match status" value="1"/>
</dbReference>
<protein>
    <recommendedName>
        <fullName evidence="1">F-box domain-containing protein</fullName>
    </recommendedName>
</protein>
<dbReference type="InterPro" id="IPR036047">
    <property type="entry name" value="F-box-like_dom_sf"/>
</dbReference>
<dbReference type="EMBL" id="JASCZI010271955">
    <property type="protein sequence ID" value="MED6218315.1"/>
    <property type="molecule type" value="Genomic_DNA"/>
</dbReference>
<dbReference type="Gene3D" id="1.20.1280.50">
    <property type="match status" value="1"/>
</dbReference>
<accession>A0ABU6Z9U9</accession>
<feature type="domain" description="F-box" evidence="1">
    <location>
        <begin position="2"/>
        <end position="50"/>
    </location>
</feature>
<evidence type="ECO:0000259" key="1">
    <source>
        <dbReference type="Pfam" id="PF12937"/>
    </source>
</evidence>
<organism evidence="2 3">
    <name type="scientific">Stylosanthes scabra</name>
    <dbReference type="NCBI Taxonomy" id="79078"/>
    <lineage>
        <taxon>Eukaryota</taxon>
        <taxon>Viridiplantae</taxon>
        <taxon>Streptophyta</taxon>
        <taxon>Embryophyta</taxon>
        <taxon>Tracheophyta</taxon>
        <taxon>Spermatophyta</taxon>
        <taxon>Magnoliopsida</taxon>
        <taxon>eudicotyledons</taxon>
        <taxon>Gunneridae</taxon>
        <taxon>Pentapetalae</taxon>
        <taxon>rosids</taxon>
        <taxon>fabids</taxon>
        <taxon>Fabales</taxon>
        <taxon>Fabaceae</taxon>
        <taxon>Papilionoideae</taxon>
        <taxon>50 kb inversion clade</taxon>
        <taxon>dalbergioids sensu lato</taxon>
        <taxon>Dalbergieae</taxon>
        <taxon>Pterocarpus clade</taxon>
        <taxon>Stylosanthes</taxon>
    </lineage>
</organism>
<gene>
    <name evidence="2" type="ORF">PIB30_025719</name>
</gene>
<sequence length="158" mass="18703">MSLLPDELWRRILEIGIENRSLGYKALCSISISCRRLHRLSAEDPLWNRLLSNDFPLYHNLTPSSLSSSSAKSIYKFRFERDKERRVAAHRRALLRKESQVAEHSRRLRVIETRVNQETSKMRETVAELSNLRRVRYFVNLILVNENDDLVVKFSYQL</sequence>
<evidence type="ECO:0000313" key="2">
    <source>
        <dbReference type="EMBL" id="MED6218315.1"/>
    </source>
</evidence>
<comment type="caution">
    <text evidence="2">The sequence shown here is derived from an EMBL/GenBank/DDBJ whole genome shotgun (WGS) entry which is preliminary data.</text>
</comment>
<dbReference type="Proteomes" id="UP001341840">
    <property type="component" value="Unassembled WGS sequence"/>
</dbReference>
<keyword evidence="3" id="KW-1185">Reference proteome</keyword>